<evidence type="ECO:0000313" key="3">
    <source>
        <dbReference type="Proteomes" id="UP000595662"/>
    </source>
</evidence>
<evidence type="ECO:0000313" key="2">
    <source>
        <dbReference type="EMBL" id="QQK42170.1"/>
    </source>
</evidence>
<feature type="compositionally biased region" description="Basic and acidic residues" evidence="1">
    <location>
        <begin position="109"/>
        <end position="120"/>
    </location>
</feature>
<feature type="region of interest" description="Disordered" evidence="1">
    <location>
        <begin position="530"/>
        <end position="560"/>
    </location>
</feature>
<dbReference type="GeneID" id="90952680"/>
<name>A0A7T7BJK2_PENDI</name>
<proteinExistence type="predicted"/>
<feature type="compositionally biased region" description="Polar residues" evidence="1">
    <location>
        <begin position="533"/>
        <end position="547"/>
    </location>
</feature>
<evidence type="ECO:0000256" key="1">
    <source>
        <dbReference type="SAM" id="MobiDB-lite"/>
    </source>
</evidence>
<feature type="compositionally biased region" description="Polar residues" evidence="1">
    <location>
        <begin position="39"/>
        <end position="67"/>
    </location>
</feature>
<feature type="region of interest" description="Disordered" evidence="1">
    <location>
        <begin position="107"/>
        <end position="156"/>
    </location>
</feature>
<gene>
    <name evidence="2" type="ORF">Pdw03_5024</name>
</gene>
<accession>A0A7T7BJK2</accession>
<dbReference type="AlphaFoldDB" id="A0A7T7BJK2"/>
<protein>
    <submittedName>
        <fullName evidence="2">SANT domain DNA binding protein</fullName>
    </submittedName>
</protein>
<feature type="region of interest" description="Disordered" evidence="1">
    <location>
        <begin position="349"/>
        <end position="386"/>
    </location>
</feature>
<reference evidence="2 3" key="1">
    <citation type="submission" date="2020-08" db="EMBL/GenBank/DDBJ databases">
        <title>The completed genome sequence of the pathogenic ascomycete fungus Penicillium digitatum.</title>
        <authorList>
            <person name="Wang M."/>
        </authorList>
    </citation>
    <scope>NUCLEOTIDE SEQUENCE [LARGE SCALE GENOMIC DNA]</scope>
    <source>
        <strain evidence="2 3">PdW03</strain>
    </source>
</reference>
<dbReference type="Proteomes" id="UP000595662">
    <property type="component" value="Chromosome 1"/>
</dbReference>
<sequence length="560" mass="62249">MSVTLDNIQFYDGPSKPSKPPHSTFSSRGYCTGVFPSSERPNSSQTTGCSLTSRSTASRANNQKHQQTAVLPNVFDIELRKSLEEDLPPLANDAALEGASCDSLPTFDLGHEEGFDRDSSLDPPFSARVNRVSEPSDIGPSQTSSPVRPSARDPPLVEIDPMVIVRPDSANLIGDANQSPEVEVAQQREEAFSPRYPSTIYDCVSSDTSTSVLERFTESSSSSRSVSLATEASEEDFFLNLASKDHNKERYDTHQYSGKEAIYDLDNCYATAPLRSSSESVTPVRAEKAETMKLVSPARSKSLMAWTQIESTTTSLKRRKKRLENEQTSKKPCQKRKYPPVAVVIPPVRSRRTRSARSKFQSASSEMSLSRESERSGDSTDKGFIRNNLQSGLSVGESNEVLGCPRPRTSTNASYEFQGSRDDLPNCHNTSRDIIGRAILTIDSEGPKPTFFLTIVPDNIPSPNRLCTPCNHEVVAPSKNRKQSVTKCRASQAKGKNRRYSPDENYLLVTLKEEKRLTWDEITAHFPGRKKSSLQVHYSTKLQSRPTGQPRLRTKKRKRK</sequence>
<dbReference type="EMBL" id="CP060774">
    <property type="protein sequence ID" value="QQK42170.1"/>
    <property type="molecule type" value="Genomic_DNA"/>
</dbReference>
<feature type="compositionally biased region" description="Basic and acidic residues" evidence="1">
    <location>
        <begin position="369"/>
        <end position="384"/>
    </location>
</feature>
<feature type="region of interest" description="Disordered" evidence="1">
    <location>
        <begin position="312"/>
        <end position="337"/>
    </location>
</feature>
<feature type="region of interest" description="Disordered" evidence="1">
    <location>
        <begin position="1"/>
        <end position="67"/>
    </location>
</feature>
<dbReference type="RefSeq" id="XP_065956317.1">
    <property type="nucleotide sequence ID" value="XM_066100917.1"/>
</dbReference>
<organism evidence="2 3">
    <name type="scientific">Penicillium digitatum</name>
    <name type="common">Green mold</name>
    <dbReference type="NCBI Taxonomy" id="36651"/>
    <lineage>
        <taxon>Eukaryota</taxon>
        <taxon>Fungi</taxon>
        <taxon>Dikarya</taxon>
        <taxon>Ascomycota</taxon>
        <taxon>Pezizomycotina</taxon>
        <taxon>Eurotiomycetes</taxon>
        <taxon>Eurotiomycetidae</taxon>
        <taxon>Eurotiales</taxon>
        <taxon>Aspergillaceae</taxon>
        <taxon>Penicillium</taxon>
    </lineage>
</organism>